<organism evidence="3 4">
    <name type="scientific">Nocardia rhizosphaerae</name>
    <dbReference type="NCBI Taxonomy" id="1691571"/>
    <lineage>
        <taxon>Bacteria</taxon>
        <taxon>Bacillati</taxon>
        <taxon>Actinomycetota</taxon>
        <taxon>Actinomycetes</taxon>
        <taxon>Mycobacteriales</taxon>
        <taxon>Nocardiaceae</taxon>
        <taxon>Nocardia</taxon>
    </lineage>
</organism>
<reference evidence="4" key="1">
    <citation type="journal article" date="2019" name="Int. J. Syst. Evol. Microbiol.">
        <title>The Global Catalogue of Microorganisms (GCM) 10K type strain sequencing project: providing services to taxonomists for standard genome sequencing and annotation.</title>
        <authorList>
            <consortium name="The Broad Institute Genomics Platform"/>
            <consortium name="The Broad Institute Genome Sequencing Center for Infectious Disease"/>
            <person name="Wu L."/>
            <person name="Ma J."/>
        </authorList>
    </citation>
    <scope>NUCLEOTIDE SEQUENCE [LARGE SCALE GENOMIC DNA]</scope>
    <source>
        <strain evidence="4">CGMCC 4.7204</strain>
    </source>
</reference>
<comment type="similarity">
    <text evidence="2">Belongs to the DegT/DnrJ/EryC1 family.</text>
</comment>
<dbReference type="RefSeq" id="WP_378553814.1">
    <property type="nucleotide sequence ID" value="NZ_JBHSBA010000015.1"/>
</dbReference>
<sequence length="382" mass="41026">MTEFIPFSKPIIGEAEKVAVLQVLDSGWLTSGPVSEQFARKFADMIGDRPAIAVSNATAALFLALRAAGIGSGDEVITSDYTFAATANVIVACGASPVLVDVTLPHLRLDVELVEAAITPRTRAIMPIHMAGHPDDMDALRAIAAARGLLIIEDAAHGIGASYRGAPVGSFGDWSAFSCYANKNMTTGEGGILIASEENLDIARLFANHGIRKTLTGRIDGSNPYYEVVVAGLKFNMPSMSAAVGLAQLERLVDMQNNRNNIARRYDATLGALSGIRLPSVAAEVMHGWHLYMLELDPALIDCERGRFIEELRAGGIGTSIHFTPISSQPFYRDARLHTRGKSVAKSVAANIFSIPMHGGLLQEEADRVVEVIGETLHKHRR</sequence>
<dbReference type="Gene3D" id="3.90.1150.10">
    <property type="entry name" value="Aspartate Aminotransferase, domain 1"/>
    <property type="match status" value="1"/>
</dbReference>
<dbReference type="Gene3D" id="3.40.640.10">
    <property type="entry name" value="Type I PLP-dependent aspartate aminotransferase-like (Major domain)"/>
    <property type="match status" value="1"/>
</dbReference>
<protein>
    <submittedName>
        <fullName evidence="3">DegT/DnrJ/EryC1/StrS family aminotransferase</fullName>
    </submittedName>
</protein>
<keyword evidence="4" id="KW-1185">Reference proteome</keyword>
<proteinExistence type="inferred from homology"/>
<dbReference type="SUPFAM" id="SSF53383">
    <property type="entry name" value="PLP-dependent transferases"/>
    <property type="match status" value="1"/>
</dbReference>
<dbReference type="InterPro" id="IPR015424">
    <property type="entry name" value="PyrdxlP-dep_Trfase"/>
</dbReference>
<dbReference type="PANTHER" id="PTHR30244">
    <property type="entry name" value="TRANSAMINASE"/>
    <property type="match status" value="1"/>
</dbReference>
<accession>A0ABV8LB44</accession>
<name>A0ABV8LB44_9NOCA</name>
<evidence type="ECO:0000256" key="2">
    <source>
        <dbReference type="RuleBase" id="RU004508"/>
    </source>
</evidence>
<keyword evidence="3" id="KW-0808">Transferase</keyword>
<evidence type="ECO:0000313" key="4">
    <source>
        <dbReference type="Proteomes" id="UP001595767"/>
    </source>
</evidence>
<dbReference type="PIRSF" id="PIRSF000390">
    <property type="entry name" value="PLP_StrS"/>
    <property type="match status" value="1"/>
</dbReference>
<keyword evidence="2" id="KW-0663">Pyridoxal phosphate</keyword>
<evidence type="ECO:0000313" key="3">
    <source>
        <dbReference type="EMBL" id="MFC4128087.1"/>
    </source>
</evidence>
<dbReference type="PANTHER" id="PTHR30244:SF34">
    <property type="entry name" value="DTDP-4-AMINO-4,6-DIDEOXYGALACTOSE TRANSAMINASE"/>
    <property type="match status" value="1"/>
</dbReference>
<dbReference type="InterPro" id="IPR015421">
    <property type="entry name" value="PyrdxlP-dep_Trfase_major"/>
</dbReference>
<evidence type="ECO:0000256" key="1">
    <source>
        <dbReference type="ARBA" id="ARBA00001933"/>
    </source>
</evidence>
<dbReference type="InterPro" id="IPR015422">
    <property type="entry name" value="PyrdxlP-dep_Trfase_small"/>
</dbReference>
<keyword evidence="3" id="KW-0032">Aminotransferase</keyword>
<dbReference type="GO" id="GO:0008483">
    <property type="term" value="F:transaminase activity"/>
    <property type="evidence" value="ECO:0007669"/>
    <property type="project" value="UniProtKB-KW"/>
</dbReference>
<gene>
    <name evidence="3" type="ORF">ACFOW8_24480</name>
</gene>
<comment type="caution">
    <text evidence="3">The sequence shown here is derived from an EMBL/GenBank/DDBJ whole genome shotgun (WGS) entry which is preliminary data.</text>
</comment>
<dbReference type="InterPro" id="IPR000653">
    <property type="entry name" value="DegT/StrS_aminotransferase"/>
</dbReference>
<dbReference type="Pfam" id="PF01041">
    <property type="entry name" value="DegT_DnrJ_EryC1"/>
    <property type="match status" value="1"/>
</dbReference>
<dbReference type="Proteomes" id="UP001595767">
    <property type="component" value="Unassembled WGS sequence"/>
</dbReference>
<comment type="cofactor">
    <cofactor evidence="1">
        <name>pyridoxal 5'-phosphate</name>
        <dbReference type="ChEBI" id="CHEBI:597326"/>
    </cofactor>
</comment>
<dbReference type="CDD" id="cd00616">
    <property type="entry name" value="AHBA_syn"/>
    <property type="match status" value="1"/>
</dbReference>
<dbReference type="EMBL" id="JBHSBA010000015">
    <property type="protein sequence ID" value="MFC4128087.1"/>
    <property type="molecule type" value="Genomic_DNA"/>
</dbReference>